<comment type="caution">
    <text evidence="1">The sequence shown here is derived from an EMBL/GenBank/DDBJ whole genome shotgun (WGS) entry which is preliminary data.</text>
</comment>
<dbReference type="Proteomes" id="UP000292702">
    <property type="component" value="Unassembled WGS sequence"/>
</dbReference>
<dbReference type="EMBL" id="RWJN01000227">
    <property type="protein sequence ID" value="TCD64587.1"/>
    <property type="molecule type" value="Genomic_DNA"/>
</dbReference>
<proteinExistence type="predicted"/>
<keyword evidence="2" id="KW-1185">Reference proteome</keyword>
<name>A0A4V2MW18_9APHY</name>
<gene>
    <name evidence="1" type="ORF">EIP91_003883</name>
</gene>
<evidence type="ECO:0000313" key="1">
    <source>
        <dbReference type="EMBL" id="TCD64587.1"/>
    </source>
</evidence>
<dbReference type="AlphaFoldDB" id="A0A4V2MW18"/>
<evidence type="ECO:0000313" key="2">
    <source>
        <dbReference type="Proteomes" id="UP000292702"/>
    </source>
</evidence>
<reference evidence="1 2" key="1">
    <citation type="submission" date="2018-11" db="EMBL/GenBank/DDBJ databases">
        <title>Genome assembly of Steccherinum ochraceum LE-BIN_3174, the white-rot fungus of the Steccherinaceae family (The Residual Polyporoid clade, Polyporales, Basidiomycota).</title>
        <authorList>
            <person name="Fedorova T.V."/>
            <person name="Glazunova O.A."/>
            <person name="Landesman E.O."/>
            <person name="Moiseenko K.V."/>
            <person name="Psurtseva N.V."/>
            <person name="Savinova O.S."/>
            <person name="Shakhova N.V."/>
            <person name="Tyazhelova T.V."/>
            <person name="Vasina D.V."/>
        </authorList>
    </citation>
    <scope>NUCLEOTIDE SEQUENCE [LARGE SCALE GENOMIC DNA]</scope>
    <source>
        <strain evidence="1 2">LE-BIN_3174</strain>
    </source>
</reference>
<protein>
    <submittedName>
        <fullName evidence="1">Uncharacterized protein</fullName>
    </submittedName>
</protein>
<sequence>MALVMNIVTLVLDVLQPNNDIGTFFLTLLNAVSANLLARFMLDLRGINEQGFGKSTVSSINFDIRSLGGNIGAPLEIENSAWVTGPADDLADERNREYEEAAVPFRAGLGLDIEEVSLDTGNLADRETQSSADVRSSADIQEIPRNASAVTSNV</sequence>
<accession>A0A4V2MW18</accession>
<organism evidence="1 2">
    <name type="scientific">Steccherinum ochraceum</name>
    <dbReference type="NCBI Taxonomy" id="92696"/>
    <lineage>
        <taxon>Eukaryota</taxon>
        <taxon>Fungi</taxon>
        <taxon>Dikarya</taxon>
        <taxon>Basidiomycota</taxon>
        <taxon>Agaricomycotina</taxon>
        <taxon>Agaricomycetes</taxon>
        <taxon>Polyporales</taxon>
        <taxon>Steccherinaceae</taxon>
        <taxon>Steccherinum</taxon>
    </lineage>
</organism>